<evidence type="ECO:0000256" key="6">
    <source>
        <dbReference type="ARBA" id="ARBA00022840"/>
    </source>
</evidence>
<dbReference type="EC" id="2.7.11.1" evidence="1"/>
<dbReference type="EMBL" id="BAAAZX010000018">
    <property type="protein sequence ID" value="GAA4010250.1"/>
    <property type="molecule type" value="Genomic_DNA"/>
</dbReference>
<sequence>MFMSPRQRELVSPGTRMKFRSLATNLTVRTIGEAWQSHNFAPIPDDELRYTDSSIRRTTFESYAAAVDWTDRGHVTRALRVFEDLIRTGQREGWSGPWLDDLMERLRRDGLQIDERGRITEIPGTWTPAAPTQSASRTDNRSVALTEVTRRRIAEALGTTDWTGGLGDLSFLERLYDLDALPSHDSRFATAREDIAKHRYANDDWDNDWIFSDDRFGLGRGLDETLLRFLSETLHPAVRTDEEEVARLVTVLNKVLAPDGYVLEPATVISGYPVYRAGRLAERTASGESDGDAAAREDPDPIPGSRHSSEPSTATSSAAADGAARVRRLARGDRKDYSCERLPFADGGQADVFRAIHKPTGASVVLKKLRDRNPPERKRARMKREITLGRWLDGHPHAMPILDADPGHTWFVMPYAPFTAEQRRDQLAEPSELRKLVDALCSVLSATHQAGWLHRDIKPANVLMHDGRWVLADWGIARRPRGQTTDPQRTRVGVPFGSDGFAAPELSVDAHGATDAADVYSIGQLIGWAVTGTMPAINVPLLPQAGPWRSIVRQATQTDPARRPPTVRALRQLVIQETQAPTQSAFVKAQALQREMESGSATAAHELIALAARHTDDAPLYCDLLVKLPLRPLLPALLADAQRAIDIVRAMAALLGTHRSPERGEVDATIMWLIRIAQRAAASGVLDLLEECCDGAFEWDGRWDQWGPQKDIAAWLRTLQGDSASSVASMLRQHPTCAEHFTHIADDVDVDHRIRAALTHLADARPAPEKADAIRPSPPGLR</sequence>
<dbReference type="InterPro" id="IPR041427">
    <property type="entry name" value="AbiJ-NTD3"/>
</dbReference>
<keyword evidence="6" id="KW-0067">ATP-binding</keyword>
<evidence type="ECO:0000256" key="1">
    <source>
        <dbReference type="ARBA" id="ARBA00012513"/>
    </source>
</evidence>
<proteinExistence type="predicted"/>
<dbReference type="PANTHER" id="PTHR43289">
    <property type="entry name" value="MITOGEN-ACTIVATED PROTEIN KINASE KINASE KINASE 20-RELATED"/>
    <property type="match status" value="1"/>
</dbReference>
<feature type="compositionally biased region" description="Low complexity" evidence="7">
    <location>
        <begin position="310"/>
        <end position="323"/>
    </location>
</feature>
<comment type="caution">
    <text evidence="9">The sequence shown here is derived from an EMBL/GenBank/DDBJ whole genome shotgun (WGS) entry which is preliminary data.</text>
</comment>
<dbReference type="Gene3D" id="1.10.510.10">
    <property type="entry name" value="Transferase(Phosphotransferase) domain 1"/>
    <property type="match status" value="1"/>
</dbReference>
<dbReference type="SUPFAM" id="SSF56112">
    <property type="entry name" value="Protein kinase-like (PK-like)"/>
    <property type="match status" value="1"/>
</dbReference>
<keyword evidence="3" id="KW-0808">Transferase</keyword>
<evidence type="ECO:0000256" key="2">
    <source>
        <dbReference type="ARBA" id="ARBA00022527"/>
    </source>
</evidence>
<accession>A0ABP7SDW6</accession>
<evidence type="ECO:0000256" key="3">
    <source>
        <dbReference type="ARBA" id="ARBA00022679"/>
    </source>
</evidence>
<evidence type="ECO:0000259" key="8">
    <source>
        <dbReference type="PROSITE" id="PS50011"/>
    </source>
</evidence>
<feature type="domain" description="Protein kinase" evidence="8">
    <location>
        <begin position="338"/>
        <end position="608"/>
    </location>
</feature>
<evidence type="ECO:0000256" key="5">
    <source>
        <dbReference type="ARBA" id="ARBA00022777"/>
    </source>
</evidence>
<dbReference type="PROSITE" id="PS50011">
    <property type="entry name" value="PROTEIN_KINASE_DOM"/>
    <property type="match status" value="1"/>
</dbReference>
<keyword evidence="5" id="KW-0418">Kinase</keyword>
<keyword evidence="10" id="KW-1185">Reference proteome</keyword>
<keyword evidence="4" id="KW-0547">Nucleotide-binding</keyword>
<evidence type="ECO:0000313" key="10">
    <source>
        <dbReference type="Proteomes" id="UP001500456"/>
    </source>
</evidence>
<dbReference type="CDD" id="cd14014">
    <property type="entry name" value="STKc_PknB_like"/>
    <property type="match status" value="1"/>
</dbReference>
<feature type="region of interest" description="Disordered" evidence="7">
    <location>
        <begin position="283"/>
        <end position="326"/>
    </location>
</feature>
<protein>
    <recommendedName>
        <fullName evidence="1">non-specific serine/threonine protein kinase</fullName>
        <ecNumber evidence="1">2.7.11.1</ecNumber>
    </recommendedName>
</protein>
<feature type="compositionally biased region" description="Polar residues" evidence="7">
    <location>
        <begin position="130"/>
        <end position="141"/>
    </location>
</feature>
<dbReference type="SMART" id="SM00220">
    <property type="entry name" value="S_TKc"/>
    <property type="match status" value="1"/>
</dbReference>
<dbReference type="InterPro" id="IPR011009">
    <property type="entry name" value="Kinase-like_dom_sf"/>
</dbReference>
<reference evidence="10" key="1">
    <citation type="journal article" date="2019" name="Int. J. Syst. Evol. Microbiol.">
        <title>The Global Catalogue of Microorganisms (GCM) 10K type strain sequencing project: providing services to taxonomists for standard genome sequencing and annotation.</title>
        <authorList>
            <consortium name="The Broad Institute Genomics Platform"/>
            <consortium name="The Broad Institute Genome Sequencing Center for Infectious Disease"/>
            <person name="Wu L."/>
            <person name="Ma J."/>
        </authorList>
    </citation>
    <scope>NUCLEOTIDE SEQUENCE [LARGE SCALE GENOMIC DNA]</scope>
    <source>
        <strain evidence="10">JCM 16924</strain>
    </source>
</reference>
<evidence type="ECO:0000256" key="7">
    <source>
        <dbReference type="SAM" id="MobiDB-lite"/>
    </source>
</evidence>
<name>A0ABP7SDW6_9ACTN</name>
<dbReference type="PANTHER" id="PTHR43289:SF6">
    <property type="entry name" value="SERINE_THREONINE-PROTEIN KINASE NEKL-3"/>
    <property type="match status" value="1"/>
</dbReference>
<feature type="region of interest" description="Disordered" evidence="7">
    <location>
        <begin position="122"/>
        <end position="141"/>
    </location>
</feature>
<dbReference type="Proteomes" id="UP001500456">
    <property type="component" value="Unassembled WGS sequence"/>
</dbReference>
<keyword evidence="2" id="KW-0723">Serine/threonine-protein kinase</keyword>
<dbReference type="Pfam" id="PF18860">
    <property type="entry name" value="AbiJ_NTD3"/>
    <property type="match status" value="1"/>
</dbReference>
<dbReference type="InterPro" id="IPR000719">
    <property type="entry name" value="Prot_kinase_dom"/>
</dbReference>
<dbReference type="Pfam" id="PF00069">
    <property type="entry name" value="Pkinase"/>
    <property type="match status" value="1"/>
</dbReference>
<evidence type="ECO:0000256" key="4">
    <source>
        <dbReference type="ARBA" id="ARBA00022741"/>
    </source>
</evidence>
<organism evidence="9 10">
    <name type="scientific">Streptomyces plumbiresistens</name>
    <dbReference type="NCBI Taxonomy" id="511811"/>
    <lineage>
        <taxon>Bacteria</taxon>
        <taxon>Bacillati</taxon>
        <taxon>Actinomycetota</taxon>
        <taxon>Actinomycetes</taxon>
        <taxon>Kitasatosporales</taxon>
        <taxon>Streptomycetaceae</taxon>
        <taxon>Streptomyces</taxon>
    </lineage>
</organism>
<gene>
    <name evidence="9" type="ORF">GCM10022232_59010</name>
</gene>
<evidence type="ECO:0000313" key="9">
    <source>
        <dbReference type="EMBL" id="GAA4010250.1"/>
    </source>
</evidence>